<evidence type="ECO:0000256" key="5">
    <source>
        <dbReference type="ARBA" id="ARBA00022833"/>
    </source>
</evidence>
<evidence type="ECO:0000256" key="4">
    <source>
        <dbReference type="ARBA" id="ARBA00022771"/>
    </source>
</evidence>
<evidence type="ECO:0000313" key="12">
    <source>
        <dbReference type="Proteomes" id="UP001497623"/>
    </source>
</evidence>
<keyword evidence="2" id="KW-0479">Metal-binding</keyword>
<evidence type="ECO:0000256" key="1">
    <source>
        <dbReference type="ARBA" id="ARBA00004123"/>
    </source>
</evidence>
<keyword evidence="4 9" id="KW-0863">Zinc-finger</keyword>
<dbReference type="SMART" id="SM00355">
    <property type="entry name" value="ZnF_C2H2"/>
    <property type="match status" value="1"/>
</dbReference>
<dbReference type="GO" id="GO:0001227">
    <property type="term" value="F:DNA-binding transcription repressor activity, RNA polymerase II-specific"/>
    <property type="evidence" value="ECO:0007669"/>
    <property type="project" value="TreeGrafter"/>
</dbReference>
<evidence type="ECO:0000256" key="8">
    <source>
        <dbReference type="ARBA" id="ARBA00023242"/>
    </source>
</evidence>
<evidence type="ECO:0000256" key="7">
    <source>
        <dbReference type="ARBA" id="ARBA00023163"/>
    </source>
</evidence>
<feature type="non-terminal residue" evidence="11">
    <location>
        <position position="101"/>
    </location>
</feature>
<dbReference type="SUPFAM" id="SSF57667">
    <property type="entry name" value="beta-beta-alpha zinc fingers"/>
    <property type="match status" value="1"/>
</dbReference>
<dbReference type="AlphaFoldDB" id="A0AAV2R0M3"/>
<dbReference type="GO" id="GO:0001817">
    <property type="term" value="P:regulation of cytokine production"/>
    <property type="evidence" value="ECO:0007669"/>
    <property type="project" value="TreeGrafter"/>
</dbReference>
<evidence type="ECO:0000259" key="10">
    <source>
        <dbReference type="PROSITE" id="PS50157"/>
    </source>
</evidence>
<proteinExistence type="predicted"/>
<evidence type="ECO:0000256" key="2">
    <source>
        <dbReference type="ARBA" id="ARBA00022723"/>
    </source>
</evidence>
<dbReference type="InterPro" id="IPR036236">
    <property type="entry name" value="Znf_C2H2_sf"/>
</dbReference>
<dbReference type="InterPro" id="IPR013087">
    <property type="entry name" value="Znf_C2H2_type"/>
</dbReference>
<protein>
    <recommendedName>
        <fullName evidence="10">C2H2-type domain-containing protein</fullName>
    </recommendedName>
</protein>
<accession>A0AAV2R0M3</accession>
<evidence type="ECO:0000256" key="6">
    <source>
        <dbReference type="ARBA" id="ARBA00023015"/>
    </source>
</evidence>
<dbReference type="PROSITE" id="PS00028">
    <property type="entry name" value="ZINC_FINGER_C2H2_1"/>
    <property type="match status" value="1"/>
</dbReference>
<comment type="subcellular location">
    <subcellularLocation>
        <location evidence="1">Nucleus</location>
    </subcellularLocation>
</comment>
<dbReference type="PANTHER" id="PTHR24399:SF54">
    <property type="entry name" value="GASTRULA ZINC FINGER PROTEIN XLCGF26.1-LIKE-RELATED"/>
    <property type="match status" value="1"/>
</dbReference>
<reference evidence="11 12" key="1">
    <citation type="submission" date="2024-05" db="EMBL/GenBank/DDBJ databases">
        <authorList>
            <person name="Wallberg A."/>
        </authorList>
    </citation>
    <scope>NUCLEOTIDE SEQUENCE [LARGE SCALE GENOMIC DNA]</scope>
</reference>
<keyword evidence="8" id="KW-0539">Nucleus</keyword>
<dbReference type="EMBL" id="CAXKWB010014401">
    <property type="protein sequence ID" value="CAL4110491.1"/>
    <property type="molecule type" value="Genomic_DNA"/>
</dbReference>
<dbReference type="PANTHER" id="PTHR24399">
    <property type="entry name" value="ZINC FINGER AND BTB DOMAIN-CONTAINING"/>
    <property type="match status" value="1"/>
</dbReference>
<dbReference type="PROSITE" id="PS50157">
    <property type="entry name" value="ZINC_FINGER_C2H2_2"/>
    <property type="match status" value="1"/>
</dbReference>
<organism evidence="11 12">
    <name type="scientific">Meganyctiphanes norvegica</name>
    <name type="common">Northern krill</name>
    <name type="synonym">Thysanopoda norvegica</name>
    <dbReference type="NCBI Taxonomy" id="48144"/>
    <lineage>
        <taxon>Eukaryota</taxon>
        <taxon>Metazoa</taxon>
        <taxon>Ecdysozoa</taxon>
        <taxon>Arthropoda</taxon>
        <taxon>Crustacea</taxon>
        <taxon>Multicrustacea</taxon>
        <taxon>Malacostraca</taxon>
        <taxon>Eumalacostraca</taxon>
        <taxon>Eucarida</taxon>
        <taxon>Euphausiacea</taxon>
        <taxon>Euphausiidae</taxon>
        <taxon>Meganyctiphanes</taxon>
    </lineage>
</organism>
<dbReference type="GO" id="GO:0002682">
    <property type="term" value="P:regulation of immune system process"/>
    <property type="evidence" value="ECO:0007669"/>
    <property type="project" value="TreeGrafter"/>
</dbReference>
<keyword evidence="12" id="KW-1185">Reference proteome</keyword>
<comment type="caution">
    <text evidence="11">The sequence shown here is derived from an EMBL/GenBank/DDBJ whole genome shotgun (WGS) entry which is preliminary data.</text>
</comment>
<dbReference type="GO" id="GO:0000978">
    <property type="term" value="F:RNA polymerase II cis-regulatory region sequence-specific DNA binding"/>
    <property type="evidence" value="ECO:0007669"/>
    <property type="project" value="TreeGrafter"/>
</dbReference>
<name>A0AAV2R0M3_MEGNR</name>
<dbReference type="FunFam" id="3.30.160.60:FF:000052">
    <property type="entry name" value="zinc finger protein 546 isoform X1"/>
    <property type="match status" value="1"/>
</dbReference>
<dbReference type="Gene3D" id="3.30.160.60">
    <property type="entry name" value="Classic Zinc Finger"/>
    <property type="match status" value="2"/>
</dbReference>
<evidence type="ECO:0000256" key="9">
    <source>
        <dbReference type="PROSITE-ProRule" id="PRU00042"/>
    </source>
</evidence>
<keyword evidence="6" id="KW-0805">Transcription regulation</keyword>
<dbReference type="GO" id="GO:0008270">
    <property type="term" value="F:zinc ion binding"/>
    <property type="evidence" value="ECO:0007669"/>
    <property type="project" value="UniProtKB-KW"/>
</dbReference>
<gene>
    <name evidence="11" type="ORF">MNOR_LOCUS19419</name>
</gene>
<keyword evidence="7" id="KW-0804">Transcription</keyword>
<evidence type="ECO:0000313" key="11">
    <source>
        <dbReference type="EMBL" id="CAL4110491.1"/>
    </source>
</evidence>
<keyword evidence="3" id="KW-0677">Repeat</keyword>
<evidence type="ECO:0000256" key="3">
    <source>
        <dbReference type="ARBA" id="ARBA00022737"/>
    </source>
</evidence>
<feature type="domain" description="C2H2-type" evidence="10">
    <location>
        <begin position="70"/>
        <end position="97"/>
    </location>
</feature>
<sequence>MADHTDVKVKHNNEYKVKSAKFQLKEEPKDIQALEINIKKEIETYEEPITHTEERYLVKHELAHTREKSYQCSQCGKVFSLKSDLTIHQRIHTGEKPYQCS</sequence>
<dbReference type="Pfam" id="PF00096">
    <property type="entry name" value="zf-C2H2"/>
    <property type="match status" value="1"/>
</dbReference>
<dbReference type="Proteomes" id="UP001497623">
    <property type="component" value="Unassembled WGS sequence"/>
</dbReference>
<dbReference type="GO" id="GO:0005654">
    <property type="term" value="C:nucleoplasm"/>
    <property type="evidence" value="ECO:0007669"/>
    <property type="project" value="TreeGrafter"/>
</dbReference>
<keyword evidence="5" id="KW-0862">Zinc</keyword>